<name>A0A8J8NW13_HALGN</name>
<reference evidence="1" key="1">
    <citation type="submission" date="2019-06" db="EMBL/GenBank/DDBJ databases">
        <authorList>
            <person name="Zheng W."/>
        </authorList>
    </citation>
    <scope>NUCLEOTIDE SEQUENCE</scope>
    <source>
        <strain evidence="1">QDHG01</strain>
    </source>
</reference>
<gene>
    <name evidence="1" type="ORF">FGO68_gene1639</name>
</gene>
<evidence type="ECO:0000313" key="1">
    <source>
        <dbReference type="EMBL" id="TNV82876.1"/>
    </source>
</evidence>
<evidence type="ECO:0000313" key="2">
    <source>
        <dbReference type="Proteomes" id="UP000785679"/>
    </source>
</evidence>
<protein>
    <submittedName>
        <fullName evidence="1">Uncharacterized protein</fullName>
    </submittedName>
</protein>
<organism evidence="1 2">
    <name type="scientific">Halteria grandinella</name>
    <dbReference type="NCBI Taxonomy" id="5974"/>
    <lineage>
        <taxon>Eukaryota</taxon>
        <taxon>Sar</taxon>
        <taxon>Alveolata</taxon>
        <taxon>Ciliophora</taxon>
        <taxon>Intramacronucleata</taxon>
        <taxon>Spirotrichea</taxon>
        <taxon>Stichotrichia</taxon>
        <taxon>Sporadotrichida</taxon>
        <taxon>Halteriidae</taxon>
        <taxon>Halteria</taxon>
    </lineage>
</organism>
<dbReference type="AlphaFoldDB" id="A0A8J8NW13"/>
<sequence length="93" mass="10680">MCTSCRLSTFSTSADMQQFLGNFSRQSFKNDVGIWIKVGDICFNIGSRVPYDDFLSLETQMIISCTKILTQLPLSLKQAFEFCWRYDPCAELE</sequence>
<proteinExistence type="predicted"/>
<dbReference type="Proteomes" id="UP000785679">
    <property type="component" value="Unassembled WGS sequence"/>
</dbReference>
<keyword evidence="2" id="KW-1185">Reference proteome</keyword>
<dbReference type="EMBL" id="RRYP01004420">
    <property type="protein sequence ID" value="TNV82876.1"/>
    <property type="molecule type" value="Genomic_DNA"/>
</dbReference>
<comment type="caution">
    <text evidence="1">The sequence shown here is derived from an EMBL/GenBank/DDBJ whole genome shotgun (WGS) entry which is preliminary data.</text>
</comment>
<accession>A0A8J8NW13</accession>